<keyword evidence="6" id="KW-1185">Reference proteome</keyword>
<dbReference type="eggNOG" id="ENOG503268I">
    <property type="taxonomic scope" value="Bacteria"/>
</dbReference>
<dbReference type="Proteomes" id="UP000007730">
    <property type="component" value="Chromosome"/>
</dbReference>
<reference evidence="5 6" key="1">
    <citation type="journal article" date="2011" name="J. Bacteriol.">
        <title>Complete genome sequences of the chemolithoautotrophic Oligotropha carboxidovorans strains OM4 and OM5.</title>
        <authorList>
            <person name="Volland S."/>
            <person name="Rachinger M."/>
            <person name="Strittmatter A."/>
            <person name="Daniel R."/>
            <person name="Gottschalk G."/>
            <person name="Meyer O."/>
        </authorList>
    </citation>
    <scope>NUCLEOTIDE SEQUENCE [LARGE SCALE GENOMIC DNA]</scope>
    <source>
        <strain evidence="6">ATCC 49405 / DSM 1227 / KCTC 32145 / OM5</strain>
    </source>
</reference>
<dbReference type="AlphaFoldDB" id="B6JE84"/>
<accession>B6JE84</accession>
<gene>
    <name evidence="5" type="primary">mdcG</name>
    <name evidence="5" type="ordered locus">OCA5_c12110</name>
</gene>
<dbReference type="KEGG" id="oca:OCAR_6868"/>
<dbReference type="OrthoDB" id="5498803at2"/>
<protein>
    <submittedName>
        <fullName evidence="5">Malonate holo-ACP synthase MdcG</fullName>
        <ecNumber evidence="5">2.7.7.66</ecNumber>
    </submittedName>
</protein>
<dbReference type="NCBIfam" id="TIGR03135">
    <property type="entry name" value="malonate_mdcG"/>
    <property type="match status" value="1"/>
</dbReference>
<evidence type="ECO:0000259" key="3">
    <source>
        <dbReference type="Pfam" id="PF10620"/>
    </source>
</evidence>
<dbReference type="RefSeq" id="WP_012564003.1">
    <property type="nucleotide sequence ID" value="NC_011386.1"/>
</dbReference>
<feature type="domain" description="Phosphoribosyl-dephospho-CoA transferase MdcG N-terminal" evidence="4">
    <location>
        <begin position="7"/>
        <end position="89"/>
    </location>
</feature>
<proteinExistence type="predicted"/>
<sequence length="223" mass="24485">MTGHPGERHAFVYCAPERLSDGAIRTAHSQDIAVIESWIRAGRPLIARTRSDRDADGLIALGLPLPLNLGKKRIALTVEPSLVQSVAQPPSLREAIETLPPEWRAGVDRLCQELTEHAASVRVVGSLAWQYLTGEIYLHPRSDLDLVIHPTSMAQLRALLQILEDSDLSPGPRIDGEIVAPSGEAVAWRELLSSSRDVLVKDIRGPRIASRDMWLSPLEGRVP</sequence>
<dbReference type="KEGG" id="ocg:OCA5_c12110"/>
<name>B6JE84_AFIC5</name>
<dbReference type="InterPro" id="IPR049180">
    <property type="entry name" value="MdcG_C"/>
</dbReference>
<dbReference type="EMBL" id="CP002826">
    <property type="protein sequence ID" value="AEI05929.1"/>
    <property type="molecule type" value="Genomic_DNA"/>
</dbReference>
<evidence type="ECO:0000256" key="1">
    <source>
        <dbReference type="ARBA" id="ARBA00022679"/>
    </source>
</evidence>
<evidence type="ECO:0000313" key="6">
    <source>
        <dbReference type="Proteomes" id="UP000007730"/>
    </source>
</evidence>
<keyword evidence="2 5" id="KW-0548">Nucleotidyltransferase</keyword>
<evidence type="ECO:0000256" key="2">
    <source>
        <dbReference type="ARBA" id="ARBA00022695"/>
    </source>
</evidence>
<dbReference type="Pfam" id="PF10620">
    <property type="entry name" value="MdcG"/>
    <property type="match status" value="1"/>
</dbReference>
<organism evidence="5 6">
    <name type="scientific">Afipia carboxidovorans (strain ATCC 49405 / DSM 1227 / KCTC 32145 / OM5)</name>
    <name type="common">Oligotropha carboxidovorans</name>
    <dbReference type="NCBI Taxonomy" id="504832"/>
    <lineage>
        <taxon>Bacteria</taxon>
        <taxon>Pseudomonadati</taxon>
        <taxon>Pseudomonadota</taxon>
        <taxon>Alphaproteobacteria</taxon>
        <taxon>Hyphomicrobiales</taxon>
        <taxon>Nitrobacteraceae</taxon>
        <taxon>Afipia</taxon>
    </lineage>
</organism>
<evidence type="ECO:0000259" key="4">
    <source>
        <dbReference type="Pfam" id="PF20866"/>
    </source>
</evidence>
<dbReference type="STRING" id="504832.OCA5_c12110"/>
<dbReference type="GO" id="GO:0016779">
    <property type="term" value="F:nucleotidyltransferase activity"/>
    <property type="evidence" value="ECO:0007669"/>
    <property type="project" value="UniProtKB-KW"/>
</dbReference>
<dbReference type="EC" id="2.7.7.66" evidence="5"/>
<dbReference type="InterPro" id="IPR048903">
    <property type="entry name" value="MdcG_N"/>
</dbReference>
<dbReference type="PATRIC" id="fig|504832.7.peg.1287"/>
<dbReference type="HOGENOM" id="CLU_075747_0_1_5"/>
<dbReference type="InterPro" id="IPR017557">
    <property type="entry name" value="Holo-ACP_synthase"/>
</dbReference>
<dbReference type="Pfam" id="PF20866">
    <property type="entry name" value="MdcG_N"/>
    <property type="match status" value="1"/>
</dbReference>
<evidence type="ECO:0000313" key="5">
    <source>
        <dbReference type="EMBL" id="AEI05929.1"/>
    </source>
</evidence>
<feature type="domain" description="Phosphoribosyl-dephospho-CoA transferase MdcG C-terminal" evidence="3">
    <location>
        <begin position="91"/>
        <end position="211"/>
    </location>
</feature>
<keyword evidence="1 5" id="KW-0808">Transferase</keyword>